<dbReference type="InterPro" id="IPR016181">
    <property type="entry name" value="Acyl_CoA_acyltransferase"/>
</dbReference>
<name>A0ABV8GAW1_9ACTN</name>
<feature type="domain" description="BioF2-like acetyltransferase" evidence="1">
    <location>
        <begin position="179"/>
        <end position="321"/>
    </location>
</feature>
<dbReference type="SUPFAM" id="SSF55729">
    <property type="entry name" value="Acyl-CoA N-acyltransferases (Nat)"/>
    <property type="match status" value="1"/>
</dbReference>
<protein>
    <submittedName>
        <fullName evidence="2">GNAT family N-acetyltransferase</fullName>
    </submittedName>
</protein>
<sequence>MSTTTSRSSRLTLRVAKKSEELAALSAEWADLYARSSIATPFQSYGWICSWWHGYGTPGRLRVFLARRDGRLVAAAPFRLEHRLGCRVLTPVGGDQSDFTDIVVDDSEGDAGLRELRARMLAQPGWDVIDLPEARPGSAVRRLADLWDGLAWTRPSSTCLQLPGRPLEQVLAELHGPRARRLRTGMRKLDTVDLSVVAVDADGVERAVAELLRLHAMQWQSRAINVHHTQPRFMEHLARAAQWLVGQKHAVLWEYRLRGRLLACDFSLIGKDFVGGYLYGVHPDLRTEVDVLTMMLRQNLAEAHRLGKPVLSMLRGDEPYKTKYGCEAVVNQRVMLGRGARAAVYATGESMRAAGRELVKRRFPHLVERVSAWR</sequence>
<proteinExistence type="predicted"/>
<dbReference type="RefSeq" id="WP_379530159.1">
    <property type="nucleotide sequence ID" value="NZ_JBHSBI010000011.1"/>
</dbReference>
<gene>
    <name evidence="2" type="ORF">ACFOY2_23130</name>
</gene>
<evidence type="ECO:0000313" key="2">
    <source>
        <dbReference type="EMBL" id="MFC4010140.1"/>
    </source>
</evidence>
<dbReference type="EMBL" id="JBHSBI010000011">
    <property type="protein sequence ID" value="MFC4010140.1"/>
    <property type="molecule type" value="Genomic_DNA"/>
</dbReference>
<reference evidence="3" key="1">
    <citation type="journal article" date="2019" name="Int. J. Syst. Evol. Microbiol.">
        <title>The Global Catalogue of Microorganisms (GCM) 10K type strain sequencing project: providing services to taxonomists for standard genome sequencing and annotation.</title>
        <authorList>
            <consortium name="The Broad Institute Genomics Platform"/>
            <consortium name="The Broad Institute Genome Sequencing Center for Infectious Disease"/>
            <person name="Wu L."/>
            <person name="Ma J."/>
        </authorList>
    </citation>
    <scope>NUCLEOTIDE SEQUENCE [LARGE SCALE GENOMIC DNA]</scope>
    <source>
        <strain evidence="3">TBRC 1276</strain>
    </source>
</reference>
<evidence type="ECO:0000259" key="1">
    <source>
        <dbReference type="Pfam" id="PF13480"/>
    </source>
</evidence>
<dbReference type="Pfam" id="PF13480">
    <property type="entry name" value="Acetyltransf_6"/>
    <property type="match status" value="1"/>
</dbReference>
<dbReference type="Proteomes" id="UP001595851">
    <property type="component" value="Unassembled WGS sequence"/>
</dbReference>
<accession>A0ABV8GAW1</accession>
<comment type="caution">
    <text evidence="2">The sequence shown here is derived from an EMBL/GenBank/DDBJ whole genome shotgun (WGS) entry which is preliminary data.</text>
</comment>
<evidence type="ECO:0000313" key="3">
    <source>
        <dbReference type="Proteomes" id="UP001595851"/>
    </source>
</evidence>
<keyword evidence="3" id="KW-1185">Reference proteome</keyword>
<dbReference type="InterPro" id="IPR038740">
    <property type="entry name" value="BioF2-like_GNAT_dom"/>
</dbReference>
<organism evidence="2 3">
    <name type="scientific">Nonomuraea purpurea</name>
    <dbReference type="NCBI Taxonomy" id="1849276"/>
    <lineage>
        <taxon>Bacteria</taxon>
        <taxon>Bacillati</taxon>
        <taxon>Actinomycetota</taxon>
        <taxon>Actinomycetes</taxon>
        <taxon>Streptosporangiales</taxon>
        <taxon>Streptosporangiaceae</taxon>
        <taxon>Nonomuraea</taxon>
    </lineage>
</organism>